<gene>
    <name evidence="2" type="ORF">FIBSPDRAFT_867689</name>
</gene>
<proteinExistence type="predicted"/>
<keyword evidence="1" id="KW-0812">Transmembrane</keyword>
<organism evidence="2 3">
    <name type="scientific">Athelia psychrophila</name>
    <dbReference type="NCBI Taxonomy" id="1759441"/>
    <lineage>
        <taxon>Eukaryota</taxon>
        <taxon>Fungi</taxon>
        <taxon>Dikarya</taxon>
        <taxon>Basidiomycota</taxon>
        <taxon>Agaricomycotina</taxon>
        <taxon>Agaricomycetes</taxon>
        <taxon>Agaricomycetidae</taxon>
        <taxon>Atheliales</taxon>
        <taxon>Atheliaceae</taxon>
        <taxon>Athelia</taxon>
    </lineage>
</organism>
<keyword evidence="3" id="KW-1185">Reference proteome</keyword>
<evidence type="ECO:0000313" key="2">
    <source>
        <dbReference type="EMBL" id="KZP15071.1"/>
    </source>
</evidence>
<name>A0A166DU41_9AGAM</name>
<evidence type="ECO:0000313" key="3">
    <source>
        <dbReference type="Proteomes" id="UP000076532"/>
    </source>
</evidence>
<keyword evidence="1" id="KW-0472">Membrane</keyword>
<accession>A0A166DU41</accession>
<dbReference type="EMBL" id="KV417609">
    <property type="protein sequence ID" value="KZP15071.1"/>
    <property type="molecule type" value="Genomic_DNA"/>
</dbReference>
<feature type="transmembrane region" description="Helical" evidence="1">
    <location>
        <begin position="22"/>
        <end position="45"/>
    </location>
</feature>
<feature type="non-terminal residue" evidence="2">
    <location>
        <position position="53"/>
    </location>
</feature>
<reference evidence="2 3" key="1">
    <citation type="journal article" date="2016" name="Mol. Biol. Evol.">
        <title>Comparative Genomics of Early-Diverging Mushroom-Forming Fungi Provides Insights into the Origins of Lignocellulose Decay Capabilities.</title>
        <authorList>
            <person name="Nagy L.G."/>
            <person name="Riley R."/>
            <person name="Tritt A."/>
            <person name="Adam C."/>
            <person name="Daum C."/>
            <person name="Floudas D."/>
            <person name="Sun H."/>
            <person name="Yadav J.S."/>
            <person name="Pangilinan J."/>
            <person name="Larsson K.H."/>
            <person name="Matsuura K."/>
            <person name="Barry K."/>
            <person name="Labutti K."/>
            <person name="Kuo R."/>
            <person name="Ohm R.A."/>
            <person name="Bhattacharya S.S."/>
            <person name="Shirouzu T."/>
            <person name="Yoshinaga Y."/>
            <person name="Martin F.M."/>
            <person name="Grigoriev I.V."/>
            <person name="Hibbett D.S."/>
        </authorList>
    </citation>
    <scope>NUCLEOTIDE SEQUENCE [LARGE SCALE GENOMIC DNA]</scope>
    <source>
        <strain evidence="2 3">CBS 109695</strain>
    </source>
</reference>
<evidence type="ECO:0000256" key="1">
    <source>
        <dbReference type="SAM" id="Phobius"/>
    </source>
</evidence>
<sequence length="53" mass="5814">MAVHCLQISSNYNFPDRADRTFIGRGACSIALHSALFCFVLRWGIDSIPVSVG</sequence>
<keyword evidence="1" id="KW-1133">Transmembrane helix</keyword>
<dbReference type="Proteomes" id="UP000076532">
    <property type="component" value="Unassembled WGS sequence"/>
</dbReference>
<protein>
    <submittedName>
        <fullName evidence="2">Uncharacterized protein</fullName>
    </submittedName>
</protein>
<dbReference type="AlphaFoldDB" id="A0A166DU41"/>